<dbReference type="EMBL" id="JAUTBA010000001">
    <property type="protein sequence ID" value="MDQ1149674.1"/>
    <property type="molecule type" value="Genomic_DNA"/>
</dbReference>
<comment type="caution">
    <text evidence="1">The sequence shown here is derived from an EMBL/GenBank/DDBJ whole genome shotgun (WGS) entry which is preliminary data.</text>
</comment>
<evidence type="ECO:0000313" key="1">
    <source>
        <dbReference type="EMBL" id="MDQ1149674.1"/>
    </source>
</evidence>
<keyword evidence="2" id="KW-1185">Reference proteome</keyword>
<protein>
    <submittedName>
        <fullName evidence="1">Uncharacterized protein</fullName>
    </submittedName>
</protein>
<reference evidence="1 2" key="1">
    <citation type="submission" date="2023-07" db="EMBL/GenBank/DDBJ databases">
        <title>Functional and genomic diversity of the sorghum phyllosphere microbiome.</title>
        <authorList>
            <person name="Shade A."/>
        </authorList>
    </citation>
    <scope>NUCLEOTIDE SEQUENCE [LARGE SCALE GENOMIC DNA]</scope>
    <source>
        <strain evidence="1 2">SORGH_AS_0892</strain>
    </source>
</reference>
<evidence type="ECO:0000313" key="2">
    <source>
        <dbReference type="Proteomes" id="UP001244640"/>
    </source>
</evidence>
<dbReference type="RefSeq" id="WP_307185465.1">
    <property type="nucleotide sequence ID" value="NZ_JAUTBA010000001.1"/>
</dbReference>
<dbReference type="Proteomes" id="UP001244640">
    <property type="component" value="Unassembled WGS sequence"/>
</dbReference>
<organism evidence="1 2">
    <name type="scientific">Sphingobacterium zeae</name>
    <dbReference type="NCBI Taxonomy" id="1776859"/>
    <lineage>
        <taxon>Bacteria</taxon>
        <taxon>Pseudomonadati</taxon>
        <taxon>Bacteroidota</taxon>
        <taxon>Sphingobacteriia</taxon>
        <taxon>Sphingobacteriales</taxon>
        <taxon>Sphingobacteriaceae</taxon>
        <taxon>Sphingobacterium</taxon>
    </lineage>
</organism>
<proteinExistence type="predicted"/>
<accession>A0ABU0U3Y1</accession>
<sequence length="195" mass="22717">MDLYHDAAHAFFASFTDYFITDDKGVQVKSFITYKLHGIKTQVLSSKDFIGRACLLLKNEDDLNSFKLGLKHSLKTGLVVDNYIFSKRQIVQSLYPFFNYFDRIQVELDEMTIQLFRSRDSRNGIMYAELQLLIDKCTKAFGPSIEIINRERLTELSKYEKGQIIRSWGDKSNLIQISWEVNSFDEEIIVLGLKF</sequence>
<gene>
    <name evidence="1" type="ORF">QE382_001658</name>
</gene>
<name>A0ABU0U3Y1_9SPHI</name>